<dbReference type="RefSeq" id="XP_053019307.1">
    <property type="nucleotide sequence ID" value="XM_053168061.1"/>
</dbReference>
<keyword evidence="3" id="KW-1185">Reference proteome</keyword>
<feature type="compositionally biased region" description="Acidic residues" evidence="1">
    <location>
        <begin position="90"/>
        <end position="100"/>
    </location>
</feature>
<dbReference type="EMBL" id="CP110424">
    <property type="protein sequence ID" value="WAQ83752.1"/>
    <property type="molecule type" value="Genomic_DNA"/>
</dbReference>
<feature type="region of interest" description="Disordered" evidence="1">
    <location>
        <begin position="166"/>
        <end position="187"/>
    </location>
</feature>
<protein>
    <submittedName>
        <fullName evidence="2">Uncharacterized protein</fullName>
    </submittedName>
</protein>
<dbReference type="Proteomes" id="UP001164743">
    <property type="component" value="Chromosome 4A"/>
</dbReference>
<evidence type="ECO:0000313" key="2">
    <source>
        <dbReference type="EMBL" id="WAQ83752.1"/>
    </source>
</evidence>
<feature type="compositionally biased region" description="Basic and acidic residues" evidence="1">
    <location>
        <begin position="39"/>
        <end position="54"/>
    </location>
</feature>
<name>A0ABY7CH07_9BASI</name>
<feature type="region of interest" description="Disordered" evidence="1">
    <location>
        <begin position="19"/>
        <end position="136"/>
    </location>
</feature>
<proteinExistence type="predicted"/>
<feature type="compositionally biased region" description="Basic residues" evidence="1">
    <location>
        <begin position="73"/>
        <end position="84"/>
    </location>
</feature>
<evidence type="ECO:0000313" key="3">
    <source>
        <dbReference type="Proteomes" id="UP001164743"/>
    </source>
</evidence>
<reference evidence="2" key="1">
    <citation type="submission" date="2022-10" db="EMBL/GenBank/DDBJ databases">
        <title>Puccinia triticina Genome sequencing and assembly.</title>
        <authorList>
            <person name="Li C."/>
        </authorList>
    </citation>
    <scope>NUCLEOTIDE SEQUENCE</scope>
    <source>
        <strain evidence="2">Pt15</strain>
    </source>
</reference>
<organism evidence="2 3">
    <name type="scientific">Puccinia triticina</name>
    <dbReference type="NCBI Taxonomy" id="208348"/>
    <lineage>
        <taxon>Eukaryota</taxon>
        <taxon>Fungi</taxon>
        <taxon>Dikarya</taxon>
        <taxon>Basidiomycota</taxon>
        <taxon>Pucciniomycotina</taxon>
        <taxon>Pucciniomycetes</taxon>
        <taxon>Pucciniales</taxon>
        <taxon>Pucciniaceae</taxon>
        <taxon>Puccinia</taxon>
    </lineage>
</organism>
<feature type="compositionally biased region" description="Basic and acidic residues" evidence="1">
    <location>
        <begin position="62"/>
        <end position="72"/>
    </location>
</feature>
<sequence>MNLNGLRKGYWEVLDKQASVDSVSSHEETPKGLNQISNPEHRVLPSPKGKENKIGETGAADLKSDQNGDKTIKNTRKNKKKSKGSKSQVDDDWTFLEELDQERNAKTPPKKRLGGVELTDEKKGQGKGGSTSEEIKRMSEAERDEFINGPVSQALSKAFIPSMKNSEDHIYPGLPRPKSRRKPTTNEALEKQLEDWKSYVNMWKVLGLDLDLMDSISRHMKIDVKTDHLPLSVLGDYTYEVLRDVWHTPEARVQFLANFQWWMKDILSQDEFHRRIKTLVQQVSERTIVENWKLISKHLVEKNSLKKFQVERIQKFYNLANEFPKPSTVSQLQEENLT</sequence>
<gene>
    <name evidence="2" type="ORF">PtA15_4A200</name>
</gene>
<evidence type="ECO:0000256" key="1">
    <source>
        <dbReference type="SAM" id="MobiDB-lite"/>
    </source>
</evidence>
<accession>A0ABY7CH07</accession>
<dbReference type="GeneID" id="77808956"/>